<protein>
    <submittedName>
        <fullName evidence="1">Uncharacterized protein</fullName>
    </submittedName>
</protein>
<gene>
    <name evidence="1" type="ORF">LptCag_0349</name>
</gene>
<sequence>MFCIPVIRTLGGNRTSIVQGIGRVYHKPVRLLWITAHKGRLDDAASQ</sequence>
<dbReference type="EMBL" id="JPGK01000007">
    <property type="protein sequence ID" value="KGA93313.1"/>
    <property type="molecule type" value="Genomic_DNA"/>
</dbReference>
<accession>A0A094W749</accession>
<evidence type="ECO:0000313" key="1">
    <source>
        <dbReference type="EMBL" id="KGA93313.1"/>
    </source>
</evidence>
<name>A0A094W749_9BACT</name>
<dbReference type="Proteomes" id="UP000029452">
    <property type="component" value="Unassembled WGS sequence"/>
</dbReference>
<dbReference type="AlphaFoldDB" id="A0A094W749"/>
<evidence type="ECO:0000313" key="2">
    <source>
        <dbReference type="Proteomes" id="UP000029452"/>
    </source>
</evidence>
<dbReference type="PATRIC" id="fig|178606.4.peg.1940"/>
<proteinExistence type="predicted"/>
<comment type="caution">
    <text evidence="1">The sequence shown here is derived from an EMBL/GenBank/DDBJ whole genome shotgun (WGS) entry which is preliminary data.</text>
</comment>
<reference evidence="1 2" key="1">
    <citation type="submission" date="2014-06" db="EMBL/GenBank/DDBJ databases">
        <title>Draft genome sequence of iron oxidizing acidophile Leptospirillum ferriphilum DSM14647.</title>
        <authorList>
            <person name="Cardenas J.P."/>
            <person name="Lazcano M."/>
            <person name="Ossandon F.J."/>
            <person name="Corbett M."/>
            <person name="Holmes D.S."/>
            <person name="Watkin E."/>
        </authorList>
    </citation>
    <scope>NUCLEOTIDE SEQUENCE [LARGE SCALE GENOMIC DNA]</scope>
    <source>
        <strain evidence="1 2">DSM 14647</strain>
    </source>
</reference>
<organism evidence="1 2">
    <name type="scientific">Leptospirillum ferriphilum</name>
    <dbReference type="NCBI Taxonomy" id="178606"/>
    <lineage>
        <taxon>Bacteria</taxon>
        <taxon>Pseudomonadati</taxon>
        <taxon>Nitrospirota</taxon>
        <taxon>Nitrospiria</taxon>
        <taxon>Nitrospirales</taxon>
        <taxon>Nitrospiraceae</taxon>
        <taxon>Leptospirillum</taxon>
    </lineage>
</organism>